<evidence type="ECO:0000256" key="10">
    <source>
        <dbReference type="HAMAP-Rule" id="MF_01820"/>
    </source>
</evidence>
<dbReference type="PROSITE" id="PS50936">
    <property type="entry name" value="ENGC_GTPASE"/>
    <property type="match status" value="1"/>
</dbReference>
<keyword evidence="2 10" id="KW-0690">Ribosome biogenesis</keyword>
<dbReference type="NCBIfam" id="TIGR00157">
    <property type="entry name" value="ribosome small subunit-dependent GTPase A"/>
    <property type="match status" value="1"/>
</dbReference>
<reference evidence="13" key="1">
    <citation type="submission" date="2020-04" db="EMBL/GenBank/DDBJ databases">
        <authorList>
            <person name="Zhang T."/>
        </authorList>
    </citation>
    <scope>NUCLEOTIDE SEQUENCE</scope>
    <source>
        <strain evidence="13">HKST-UBA02</strain>
    </source>
</reference>
<evidence type="ECO:0000256" key="5">
    <source>
        <dbReference type="ARBA" id="ARBA00022741"/>
    </source>
</evidence>
<feature type="binding site" evidence="10">
    <location>
        <position position="305"/>
    </location>
    <ligand>
        <name>Zn(2+)</name>
        <dbReference type="ChEBI" id="CHEBI:29105"/>
    </ligand>
</feature>
<evidence type="ECO:0000256" key="4">
    <source>
        <dbReference type="ARBA" id="ARBA00022730"/>
    </source>
</evidence>
<comment type="subunit">
    <text evidence="10">Monomer. Associates with 30S ribosomal subunit, binds 16S rRNA.</text>
</comment>
<dbReference type="GO" id="GO:0046872">
    <property type="term" value="F:metal ion binding"/>
    <property type="evidence" value="ECO:0007669"/>
    <property type="project" value="UniProtKB-KW"/>
</dbReference>
<dbReference type="SMART" id="SM00382">
    <property type="entry name" value="AAA"/>
    <property type="match status" value="1"/>
</dbReference>
<dbReference type="PANTHER" id="PTHR32120">
    <property type="entry name" value="SMALL RIBOSOMAL SUBUNIT BIOGENESIS GTPASE RSGA"/>
    <property type="match status" value="1"/>
</dbReference>
<name>A0A956NC93_UNCEI</name>
<comment type="caution">
    <text evidence="13">The sequence shown here is derived from an EMBL/GenBank/DDBJ whole genome shotgun (WGS) entry which is preliminary data.</text>
</comment>
<dbReference type="Proteomes" id="UP000739538">
    <property type="component" value="Unassembled WGS sequence"/>
</dbReference>
<evidence type="ECO:0000313" key="13">
    <source>
        <dbReference type="EMBL" id="MCA9755283.1"/>
    </source>
</evidence>
<dbReference type="InterPro" id="IPR030378">
    <property type="entry name" value="G_CP_dom"/>
</dbReference>
<dbReference type="GO" id="GO:0005737">
    <property type="term" value="C:cytoplasm"/>
    <property type="evidence" value="ECO:0007669"/>
    <property type="project" value="UniProtKB-SubCell"/>
</dbReference>
<dbReference type="Gene3D" id="3.40.50.300">
    <property type="entry name" value="P-loop containing nucleotide triphosphate hydrolases"/>
    <property type="match status" value="1"/>
</dbReference>
<keyword evidence="9 10" id="KW-0342">GTP-binding</keyword>
<feature type="domain" description="EngC GTPase" evidence="11">
    <location>
        <begin position="116"/>
        <end position="280"/>
    </location>
</feature>
<evidence type="ECO:0000256" key="2">
    <source>
        <dbReference type="ARBA" id="ARBA00022517"/>
    </source>
</evidence>
<protein>
    <recommendedName>
        <fullName evidence="10">Small ribosomal subunit biogenesis GTPase RsgA</fullName>
        <ecNumber evidence="10">3.6.1.-</ecNumber>
    </recommendedName>
</protein>
<keyword evidence="7 10" id="KW-0862">Zinc</keyword>
<comment type="subcellular location">
    <subcellularLocation>
        <location evidence="10">Cytoplasm</location>
    </subcellularLocation>
</comment>
<evidence type="ECO:0000256" key="3">
    <source>
        <dbReference type="ARBA" id="ARBA00022723"/>
    </source>
</evidence>
<dbReference type="InterPro" id="IPR027417">
    <property type="entry name" value="P-loop_NTPase"/>
</dbReference>
<feature type="binding site" evidence="10">
    <location>
        <position position="312"/>
    </location>
    <ligand>
        <name>Zn(2+)</name>
        <dbReference type="ChEBI" id="CHEBI:29105"/>
    </ligand>
</feature>
<dbReference type="PANTHER" id="PTHR32120:SF10">
    <property type="entry name" value="SMALL RIBOSOMAL SUBUNIT BIOGENESIS GTPASE RSGA"/>
    <property type="match status" value="1"/>
</dbReference>
<evidence type="ECO:0000256" key="9">
    <source>
        <dbReference type="ARBA" id="ARBA00023134"/>
    </source>
</evidence>
<keyword evidence="8 10" id="KW-0694">RNA-binding</keyword>
<dbReference type="InterPro" id="IPR004881">
    <property type="entry name" value="Ribosome_biogen_GTPase_RsgA"/>
</dbReference>
<comment type="similarity">
    <text evidence="10">Belongs to the TRAFAC class YlqF/YawG GTPase family. RsgA subfamily.</text>
</comment>
<dbReference type="EMBL" id="JAGQHS010000019">
    <property type="protein sequence ID" value="MCA9755283.1"/>
    <property type="molecule type" value="Genomic_DNA"/>
</dbReference>
<evidence type="ECO:0000313" key="14">
    <source>
        <dbReference type="Proteomes" id="UP000739538"/>
    </source>
</evidence>
<dbReference type="AlphaFoldDB" id="A0A956NC93"/>
<comment type="function">
    <text evidence="10">One of several proteins that assist in the late maturation steps of the functional core of the 30S ribosomal subunit. Helps release RbfA from mature subunits. May play a role in the assembly of ribosomal proteins into the subunit. Circularly permuted GTPase that catalyzes slow GTP hydrolysis, GTPase activity is stimulated by the 30S ribosomal subunit.</text>
</comment>
<dbReference type="InterPro" id="IPR010914">
    <property type="entry name" value="RsgA_GTPase_dom"/>
</dbReference>
<keyword evidence="6 10" id="KW-0378">Hydrolase</keyword>
<dbReference type="GO" id="GO:0042274">
    <property type="term" value="P:ribosomal small subunit biogenesis"/>
    <property type="evidence" value="ECO:0007669"/>
    <property type="project" value="UniProtKB-UniRule"/>
</dbReference>
<feature type="binding site" evidence="10">
    <location>
        <position position="318"/>
    </location>
    <ligand>
        <name>Zn(2+)</name>
        <dbReference type="ChEBI" id="CHEBI:29105"/>
    </ligand>
</feature>
<dbReference type="GO" id="GO:0003924">
    <property type="term" value="F:GTPase activity"/>
    <property type="evidence" value="ECO:0007669"/>
    <property type="project" value="UniProtKB-UniRule"/>
</dbReference>
<dbReference type="GO" id="GO:0019843">
    <property type="term" value="F:rRNA binding"/>
    <property type="evidence" value="ECO:0007669"/>
    <property type="project" value="UniProtKB-KW"/>
</dbReference>
<keyword evidence="3 10" id="KW-0479">Metal-binding</keyword>
<proteinExistence type="inferred from homology"/>
<reference evidence="13" key="2">
    <citation type="journal article" date="2021" name="Microbiome">
        <title>Successional dynamics and alternative stable states in a saline activated sludge microbial community over 9 years.</title>
        <authorList>
            <person name="Wang Y."/>
            <person name="Ye J."/>
            <person name="Ju F."/>
            <person name="Liu L."/>
            <person name="Boyd J.A."/>
            <person name="Deng Y."/>
            <person name="Parks D.H."/>
            <person name="Jiang X."/>
            <person name="Yin X."/>
            <person name="Woodcroft B.J."/>
            <person name="Tyson G.W."/>
            <person name="Hugenholtz P."/>
            <person name="Polz M.F."/>
            <person name="Zhang T."/>
        </authorList>
    </citation>
    <scope>NUCLEOTIDE SEQUENCE</scope>
    <source>
        <strain evidence="13">HKST-UBA02</strain>
    </source>
</reference>
<evidence type="ECO:0000256" key="1">
    <source>
        <dbReference type="ARBA" id="ARBA00022490"/>
    </source>
</evidence>
<dbReference type="Gene3D" id="1.10.40.50">
    <property type="entry name" value="Probable gtpase engc, domain 3"/>
    <property type="match status" value="1"/>
</dbReference>
<dbReference type="EC" id="3.6.1.-" evidence="10"/>
<feature type="binding site" evidence="10">
    <location>
        <position position="310"/>
    </location>
    <ligand>
        <name>Zn(2+)</name>
        <dbReference type="ChEBI" id="CHEBI:29105"/>
    </ligand>
</feature>
<dbReference type="SUPFAM" id="SSF52540">
    <property type="entry name" value="P-loop containing nucleoside triphosphate hydrolases"/>
    <property type="match status" value="1"/>
</dbReference>
<dbReference type="CDD" id="cd01854">
    <property type="entry name" value="YjeQ_EngC"/>
    <property type="match status" value="1"/>
</dbReference>
<comment type="cofactor">
    <cofactor evidence="10">
        <name>Zn(2+)</name>
        <dbReference type="ChEBI" id="CHEBI:29105"/>
    </cofactor>
    <text evidence="10">Binds 1 zinc ion per subunit.</text>
</comment>
<gene>
    <name evidence="10 13" type="primary">rsgA</name>
    <name evidence="13" type="ORF">KDA27_05730</name>
</gene>
<sequence length="382" mass="41745">MQSELSRPELSRLGWDPAWETALVALGDPSLTPARVVREERERYWFLDALGEGIAECSGRLRHEAAEGALLPAVGDWVALSRHTDGPSVVRHVLPRRTAFVRKVPGMTTEEQIVAANVDTVFLVSGLDGDFNPRRIERYLTAAWESGASPVIVLNKADLADDLEARVEETNAVGMGVPVIPVSALASREDGSTSASPASGEALPQAREALAPWLTLGRTVALLGSSGVGKSTLANALAGEVLQETGAVREGDSRGRHTTTRRQLLALSSGALLIDTPGMRELQLWGEEATLDQTFPEILEFAAECRFRDCTHESEPGCAIQNALETGRLEASRFAAWKKLQRELAHLERRRDVRALLEERAKWKQRSKVGRINMRLKQGPGR</sequence>
<feature type="binding site" evidence="10">
    <location>
        <begin position="224"/>
        <end position="232"/>
    </location>
    <ligand>
        <name>GTP</name>
        <dbReference type="ChEBI" id="CHEBI:37565"/>
    </ligand>
</feature>
<evidence type="ECO:0000259" key="12">
    <source>
        <dbReference type="PROSITE" id="PS51721"/>
    </source>
</evidence>
<feature type="domain" description="CP-type G" evidence="12">
    <location>
        <begin position="108"/>
        <end position="282"/>
    </location>
</feature>
<feature type="binding site" evidence="10">
    <location>
        <begin position="155"/>
        <end position="158"/>
    </location>
    <ligand>
        <name>GTP</name>
        <dbReference type="ChEBI" id="CHEBI:37565"/>
    </ligand>
</feature>
<keyword evidence="4 10" id="KW-0699">rRNA-binding</keyword>
<dbReference type="InterPro" id="IPR003593">
    <property type="entry name" value="AAA+_ATPase"/>
</dbReference>
<evidence type="ECO:0000256" key="7">
    <source>
        <dbReference type="ARBA" id="ARBA00022833"/>
    </source>
</evidence>
<evidence type="ECO:0000259" key="11">
    <source>
        <dbReference type="PROSITE" id="PS50936"/>
    </source>
</evidence>
<dbReference type="Pfam" id="PF03193">
    <property type="entry name" value="RsgA_GTPase"/>
    <property type="match status" value="1"/>
</dbReference>
<dbReference type="PROSITE" id="PS51721">
    <property type="entry name" value="G_CP"/>
    <property type="match status" value="1"/>
</dbReference>
<dbReference type="HAMAP" id="MF_01820">
    <property type="entry name" value="GTPase_RsgA"/>
    <property type="match status" value="1"/>
</dbReference>
<accession>A0A956NC93</accession>
<dbReference type="GO" id="GO:0005525">
    <property type="term" value="F:GTP binding"/>
    <property type="evidence" value="ECO:0007669"/>
    <property type="project" value="UniProtKB-UniRule"/>
</dbReference>
<evidence type="ECO:0000256" key="6">
    <source>
        <dbReference type="ARBA" id="ARBA00022801"/>
    </source>
</evidence>
<keyword evidence="5 10" id="KW-0547">Nucleotide-binding</keyword>
<evidence type="ECO:0000256" key="8">
    <source>
        <dbReference type="ARBA" id="ARBA00022884"/>
    </source>
</evidence>
<organism evidence="13 14">
    <name type="scientific">Eiseniibacteriota bacterium</name>
    <dbReference type="NCBI Taxonomy" id="2212470"/>
    <lineage>
        <taxon>Bacteria</taxon>
        <taxon>Candidatus Eiseniibacteriota</taxon>
    </lineage>
</organism>
<keyword evidence="1 10" id="KW-0963">Cytoplasm</keyword>